<dbReference type="Proteomes" id="UP001216150">
    <property type="component" value="Unassembled WGS sequence"/>
</dbReference>
<name>A0AAD6E598_9EURO</name>
<organism evidence="2 3">
    <name type="scientific">Penicillium hetheringtonii</name>
    <dbReference type="NCBI Taxonomy" id="911720"/>
    <lineage>
        <taxon>Eukaryota</taxon>
        <taxon>Fungi</taxon>
        <taxon>Dikarya</taxon>
        <taxon>Ascomycota</taxon>
        <taxon>Pezizomycotina</taxon>
        <taxon>Eurotiomycetes</taxon>
        <taxon>Eurotiomycetidae</taxon>
        <taxon>Eurotiales</taxon>
        <taxon>Aspergillaceae</taxon>
        <taxon>Penicillium</taxon>
    </lineage>
</organism>
<evidence type="ECO:0000313" key="2">
    <source>
        <dbReference type="EMBL" id="KAJ5600716.1"/>
    </source>
</evidence>
<sequence>MEPFRVTLRSTQKRKARAASRGFTHEYQNAREQEDNTICHKQLAPATLRNYEDTALNWALLVIPIPIWDH</sequence>
<dbReference type="EMBL" id="JAQJAC010000001">
    <property type="protein sequence ID" value="KAJ5600716.1"/>
    <property type="molecule type" value="Genomic_DNA"/>
</dbReference>
<reference evidence="2 3" key="1">
    <citation type="journal article" date="2023" name="IMA Fungus">
        <title>Comparative genomic study of the Penicillium genus elucidates a diverse pangenome and 15 lateral gene transfer events.</title>
        <authorList>
            <person name="Petersen C."/>
            <person name="Sorensen T."/>
            <person name="Nielsen M.R."/>
            <person name="Sondergaard T.E."/>
            <person name="Sorensen J.L."/>
            <person name="Fitzpatrick D.A."/>
            <person name="Frisvad J.C."/>
            <person name="Nielsen K.L."/>
        </authorList>
    </citation>
    <scope>NUCLEOTIDE SEQUENCE [LARGE SCALE GENOMIC DNA]</scope>
    <source>
        <strain evidence="2 3">IBT 29057</strain>
    </source>
</reference>
<comment type="caution">
    <text evidence="2">The sequence shown here is derived from an EMBL/GenBank/DDBJ whole genome shotgun (WGS) entry which is preliminary data.</text>
</comment>
<accession>A0AAD6E598</accession>
<proteinExistence type="predicted"/>
<dbReference type="AlphaFoldDB" id="A0AAD6E598"/>
<gene>
    <name evidence="2" type="ORF">N7450_001783</name>
</gene>
<protein>
    <submittedName>
        <fullName evidence="2">Uncharacterized protein</fullName>
    </submittedName>
</protein>
<evidence type="ECO:0000313" key="3">
    <source>
        <dbReference type="Proteomes" id="UP001216150"/>
    </source>
</evidence>
<evidence type="ECO:0000256" key="1">
    <source>
        <dbReference type="SAM" id="MobiDB-lite"/>
    </source>
</evidence>
<feature type="region of interest" description="Disordered" evidence="1">
    <location>
        <begin position="1"/>
        <end position="31"/>
    </location>
</feature>
<keyword evidence="3" id="KW-1185">Reference proteome</keyword>